<protein>
    <submittedName>
        <fullName evidence="1">Uncharacterized protein</fullName>
    </submittedName>
</protein>
<name>A0A413UVT8_BACSE</name>
<dbReference type="Proteomes" id="UP000283482">
    <property type="component" value="Unassembled WGS sequence"/>
</dbReference>
<proteinExistence type="predicted"/>
<reference evidence="1 2" key="1">
    <citation type="submission" date="2018-08" db="EMBL/GenBank/DDBJ databases">
        <title>A genome reference for cultivated species of the human gut microbiota.</title>
        <authorList>
            <person name="Zou Y."/>
            <person name="Xue W."/>
            <person name="Luo G."/>
        </authorList>
    </citation>
    <scope>NUCLEOTIDE SEQUENCE [LARGE SCALE GENOMIC DNA]</scope>
    <source>
        <strain evidence="1 2">AM40-34</strain>
    </source>
</reference>
<dbReference type="AlphaFoldDB" id="A0A413UVT8"/>
<organism evidence="1 2">
    <name type="scientific">Bacteroides stercoris</name>
    <dbReference type="NCBI Taxonomy" id="46506"/>
    <lineage>
        <taxon>Bacteria</taxon>
        <taxon>Pseudomonadati</taxon>
        <taxon>Bacteroidota</taxon>
        <taxon>Bacteroidia</taxon>
        <taxon>Bacteroidales</taxon>
        <taxon>Bacteroidaceae</taxon>
        <taxon>Bacteroides</taxon>
    </lineage>
</organism>
<evidence type="ECO:0000313" key="2">
    <source>
        <dbReference type="Proteomes" id="UP000283482"/>
    </source>
</evidence>
<accession>A0A413UVT8</accession>
<sequence>MLVNMRKVTNDFINRIKVQILDGASWLALAEREEFYSELYEWAHAEYEKTLILQEQNSEEDRP</sequence>
<evidence type="ECO:0000313" key="1">
    <source>
        <dbReference type="EMBL" id="RHB24084.1"/>
    </source>
</evidence>
<gene>
    <name evidence="1" type="ORF">DW889_15480</name>
</gene>
<dbReference type="EMBL" id="QSGN01000054">
    <property type="protein sequence ID" value="RHB24084.1"/>
    <property type="molecule type" value="Genomic_DNA"/>
</dbReference>
<comment type="caution">
    <text evidence="1">The sequence shown here is derived from an EMBL/GenBank/DDBJ whole genome shotgun (WGS) entry which is preliminary data.</text>
</comment>